<dbReference type="Gene3D" id="1.10.287.1490">
    <property type="match status" value="1"/>
</dbReference>
<dbReference type="Gene3D" id="3.30.2090.10">
    <property type="entry name" value="Multidrug efflux transporter AcrB TolC docking domain, DN and DC subdomains"/>
    <property type="match status" value="2"/>
</dbReference>
<dbReference type="Gene3D" id="3.30.70.1320">
    <property type="entry name" value="Multidrug efflux transporter AcrB pore domain like"/>
    <property type="match status" value="1"/>
</dbReference>
<feature type="transmembrane region" description="Helical" evidence="2">
    <location>
        <begin position="641"/>
        <end position="661"/>
    </location>
</feature>
<feature type="transmembrane region" description="Helical" evidence="2">
    <location>
        <begin position="1089"/>
        <end position="1109"/>
    </location>
</feature>
<dbReference type="InterPro" id="IPR001036">
    <property type="entry name" value="Acrflvin-R"/>
</dbReference>
<feature type="coiled-coil region" evidence="1">
    <location>
        <begin position="201"/>
        <end position="368"/>
    </location>
</feature>
<evidence type="ECO:0000313" key="3">
    <source>
        <dbReference type="EMBL" id="MBC8538192.1"/>
    </source>
</evidence>
<organism evidence="3 4">
    <name type="scientific">Guopingia tenuis</name>
    <dbReference type="NCBI Taxonomy" id="2763656"/>
    <lineage>
        <taxon>Bacteria</taxon>
        <taxon>Bacillati</taxon>
        <taxon>Bacillota</taxon>
        <taxon>Clostridia</taxon>
        <taxon>Christensenellales</taxon>
        <taxon>Christensenellaceae</taxon>
        <taxon>Guopingia</taxon>
    </lineage>
</organism>
<dbReference type="Gene3D" id="3.30.70.1430">
    <property type="entry name" value="Multidrug efflux transporter AcrB pore domain"/>
    <property type="match status" value="2"/>
</dbReference>
<keyword evidence="2" id="KW-1133">Transmembrane helix</keyword>
<feature type="transmembrane region" description="Helical" evidence="2">
    <location>
        <begin position="1192"/>
        <end position="1215"/>
    </location>
</feature>
<dbReference type="PANTHER" id="PTHR32063:SF0">
    <property type="entry name" value="SWARMING MOTILITY PROTEIN SWRC"/>
    <property type="match status" value="1"/>
</dbReference>
<keyword evidence="4" id="KW-1185">Reference proteome</keyword>
<proteinExistence type="predicted"/>
<dbReference type="InterPro" id="IPR027463">
    <property type="entry name" value="AcrB_DN_DC_subdom"/>
</dbReference>
<feature type="transmembrane region" description="Helical" evidence="2">
    <location>
        <begin position="596"/>
        <end position="621"/>
    </location>
</feature>
<dbReference type="Gene3D" id="3.30.70.1440">
    <property type="entry name" value="Multidrug efflux transporter AcrB pore domain"/>
    <property type="match status" value="1"/>
</dbReference>
<dbReference type="GO" id="GO:0005886">
    <property type="term" value="C:plasma membrane"/>
    <property type="evidence" value="ECO:0007669"/>
    <property type="project" value="TreeGrafter"/>
</dbReference>
<evidence type="ECO:0000313" key="4">
    <source>
        <dbReference type="Proteomes" id="UP000617951"/>
    </source>
</evidence>
<dbReference type="AlphaFoldDB" id="A0A926DI42"/>
<feature type="transmembrane region" description="Helical" evidence="2">
    <location>
        <begin position="1115"/>
        <end position="1140"/>
    </location>
</feature>
<feature type="transmembrane region" description="Helical" evidence="2">
    <location>
        <begin position="1161"/>
        <end position="1180"/>
    </location>
</feature>
<feature type="transmembrane region" description="Helical" evidence="2">
    <location>
        <begin position="570"/>
        <end position="590"/>
    </location>
</feature>
<sequence length="1233" mass="133026">MLSKWSVKKPYTVVVAVVLVILLGVISFLNMTTDLLPSMNLPYAVVYTTFPGASPEKVETMVTKPVEQAMATMSSIKEINSISSENLSMVILEFSNNANMDSVTVDMRESLDQVEAAWKDSGVGSPMIMKLNPNMMPVLLAAVDVEGMDVQEVSRLVNEQILTELEGTEGVASVTPSGLIESQMEVTISQEKIDALNEKILASIDSDLSKVEGQLKDAKAQLASGKKQLSETEKQKTAELESAYQKLESGREQLEAGEKELESGIGQLEDGRTAAQEGISKLEESLAALQKQRGEMAAAGATEEQLAQMDANIGALEAQKTTAQAQLSELEKQLGEAQAKKGELDTQKAQLEEQIGQLDTARQTMNSEFSKAKQQISSGEKELAAKTGEFEAAREEAFKQASLDGVITADMVSGLLTAQNFSMPAGYVAADGVDYLVKVGDQFATPEEMQGLLLFTLDIEGMEKVTLNDVADVELADNADELYAKVNGNDGVILSFQKQATYSTADVTDAIEKTMDELQAKNPDLHFTTLMNQGVYIHIIIGTVIENLLYGAVLAILVLLLFLRDARPTIIIALSIPISVIFAVAMMYFTGVTLNIISLSGLALGVGMLVDNSIVVIENIYRMRSLGVPIREAAVKGAKQVAGAIAASTLTTICVFLPLVFTDGISKELFTDMGLTIAYSLIASLIVALTLVPTMASGMLVKTREKKHKWFDGFANGYVKALGWTLSHKAPVLCLVTALLVFCGVMVGSMGMSFIPEADSSQMSVTMTMPEDSTFADTKEMAGQVMEKILEIPDVETVGAMIGGQSMLGNSSKTEASFYLLLDENKAQTNAQLETAILEKTQGMNCELSVSTSNMDMSALGGTGIQVNIEGRDLDTLRRMAGEVAALMEETEGTTEVSDGMEESTPEIRITVDKDKAMEHGLTVAQVYAEISGVLAEGKTATNITIENQDVPVVVIDGKNLDKTPQDIREMELTLEEEDENGEKKTVKLQDIASISNAEGLSTIQRVNQQRVVTAGCDVDSAHNVSLVSRELQKKLDAYEVPEGYSIEIQGESEMISSAMRDMVFLVLVAVVFIYLIMVAQFQSLLSPFIVLFTIPLAFTGGLLALLLTGMELSVIAALGFLILAGIIVNNGIVLVDYVNQLREEGMEKREAILDAARTRLRPILMTAITTILGLFTMALGVGTGAGMIQPMAVVTIGGLVYGTLLTLFVVPALYDIFNRGKYKKKELKEPEE</sequence>
<dbReference type="SUPFAM" id="SSF57997">
    <property type="entry name" value="Tropomyosin"/>
    <property type="match status" value="1"/>
</dbReference>
<feature type="transmembrane region" description="Helical" evidence="2">
    <location>
        <begin position="1063"/>
        <end position="1082"/>
    </location>
</feature>
<evidence type="ECO:0000256" key="2">
    <source>
        <dbReference type="SAM" id="Phobius"/>
    </source>
</evidence>
<dbReference type="Gene3D" id="1.20.1640.10">
    <property type="entry name" value="Multidrug efflux transporter AcrB transmembrane domain"/>
    <property type="match status" value="2"/>
</dbReference>
<dbReference type="Pfam" id="PF00873">
    <property type="entry name" value="ACR_tran"/>
    <property type="match status" value="2"/>
</dbReference>
<dbReference type="SUPFAM" id="SSF82714">
    <property type="entry name" value="Multidrug efflux transporter AcrB TolC docking domain, DN and DC subdomains"/>
    <property type="match status" value="2"/>
</dbReference>
<dbReference type="Proteomes" id="UP000617951">
    <property type="component" value="Unassembled WGS sequence"/>
</dbReference>
<dbReference type="SUPFAM" id="SSF82693">
    <property type="entry name" value="Multidrug efflux transporter AcrB pore domain, PN1, PN2, PC1 and PC2 subdomains"/>
    <property type="match status" value="3"/>
</dbReference>
<feature type="transmembrane region" description="Helical" evidence="2">
    <location>
        <begin position="535"/>
        <end position="563"/>
    </location>
</feature>
<gene>
    <name evidence="3" type="ORF">H8693_04510</name>
</gene>
<keyword evidence="1" id="KW-0175">Coiled coil</keyword>
<dbReference type="GO" id="GO:0042910">
    <property type="term" value="F:xenobiotic transmembrane transporter activity"/>
    <property type="evidence" value="ECO:0007669"/>
    <property type="project" value="TreeGrafter"/>
</dbReference>
<feature type="transmembrane region" description="Helical" evidence="2">
    <location>
        <begin position="732"/>
        <end position="755"/>
    </location>
</feature>
<feature type="transmembrane region" description="Helical" evidence="2">
    <location>
        <begin position="12"/>
        <end position="31"/>
    </location>
</feature>
<protein>
    <submittedName>
        <fullName evidence="3">Efflux RND transporter permease subunit</fullName>
    </submittedName>
</protein>
<evidence type="ECO:0000256" key="1">
    <source>
        <dbReference type="SAM" id="Coils"/>
    </source>
</evidence>
<dbReference type="PANTHER" id="PTHR32063">
    <property type="match status" value="1"/>
</dbReference>
<keyword evidence="2" id="KW-0472">Membrane</keyword>
<reference evidence="3" key="1">
    <citation type="submission" date="2020-08" db="EMBL/GenBank/DDBJ databases">
        <title>Genome public.</title>
        <authorList>
            <person name="Liu C."/>
            <person name="Sun Q."/>
        </authorList>
    </citation>
    <scope>NUCLEOTIDE SEQUENCE</scope>
    <source>
        <strain evidence="3">NSJ-63</strain>
    </source>
</reference>
<name>A0A926DI42_9FIRM</name>
<accession>A0A926DI42</accession>
<dbReference type="EMBL" id="JACRSS010000001">
    <property type="protein sequence ID" value="MBC8538192.1"/>
    <property type="molecule type" value="Genomic_DNA"/>
</dbReference>
<dbReference type="SUPFAM" id="SSF82866">
    <property type="entry name" value="Multidrug efflux transporter AcrB transmembrane domain"/>
    <property type="match status" value="2"/>
</dbReference>
<comment type="caution">
    <text evidence="3">The sequence shown here is derived from an EMBL/GenBank/DDBJ whole genome shotgun (WGS) entry which is preliminary data.</text>
</comment>
<dbReference type="RefSeq" id="WP_249279963.1">
    <property type="nucleotide sequence ID" value="NZ_JACRSS010000001.1"/>
</dbReference>
<feature type="transmembrane region" description="Helical" evidence="2">
    <location>
        <begin position="681"/>
        <end position="701"/>
    </location>
</feature>
<dbReference type="PRINTS" id="PR00702">
    <property type="entry name" value="ACRIFLAVINRP"/>
</dbReference>
<keyword evidence="2" id="KW-0812">Transmembrane</keyword>